<dbReference type="SUPFAM" id="SSF51735">
    <property type="entry name" value="NAD(P)-binding Rossmann-fold domains"/>
    <property type="match status" value="1"/>
</dbReference>
<dbReference type="PANTHER" id="PTHR48079:SF3">
    <property type="entry name" value="NAD-DEPENDENT EPIMERASE_DEHYDRATASE DOMAIN-CONTAINING PROTEIN"/>
    <property type="match status" value="1"/>
</dbReference>
<evidence type="ECO:0000259" key="2">
    <source>
        <dbReference type="Pfam" id="PF01370"/>
    </source>
</evidence>
<evidence type="ECO:0000313" key="3">
    <source>
        <dbReference type="EMBL" id="KEF60119.1"/>
    </source>
</evidence>
<name>A0A072PJ08_9EURO</name>
<dbReference type="VEuPathDB" id="FungiDB:A1O9_04969"/>
<proteinExistence type="predicted"/>
<organism evidence="3 4">
    <name type="scientific">Exophiala aquamarina CBS 119918</name>
    <dbReference type="NCBI Taxonomy" id="1182545"/>
    <lineage>
        <taxon>Eukaryota</taxon>
        <taxon>Fungi</taxon>
        <taxon>Dikarya</taxon>
        <taxon>Ascomycota</taxon>
        <taxon>Pezizomycotina</taxon>
        <taxon>Eurotiomycetes</taxon>
        <taxon>Chaetothyriomycetidae</taxon>
        <taxon>Chaetothyriales</taxon>
        <taxon>Herpotrichiellaceae</taxon>
        <taxon>Exophiala</taxon>
    </lineage>
</organism>
<feature type="domain" description="NAD-dependent epimerase/dehydratase" evidence="2">
    <location>
        <begin position="6"/>
        <end position="238"/>
    </location>
</feature>
<dbReference type="RefSeq" id="XP_013262709.1">
    <property type="nucleotide sequence ID" value="XM_013407255.1"/>
</dbReference>
<dbReference type="EMBL" id="AMGV01000003">
    <property type="protein sequence ID" value="KEF60119.1"/>
    <property type="molecule type" value="Genomic_DNA"/>
</dbReference>
<comment type="caution">
    <text evidence="3">The sequence shown here is derived from an EMBL/GenBank/DDBJ whole genome shotgun (WGS) entry which is preliminary data.</text>
</comment>
<reference evidence="3 4" key="1">
    <citation type="submission" date="2013-03" db="EMBL/GenBank/DDBJ databases">
        <title>The Genome Sequence of Exophiala aquamarina CBS 119918.</title>
        <authorList>
            <consortium name="The Broad Institute Genomics Platform"/>
            <person name="Cuomo C."/>
            <person name="de Hoog S."/>
            <person name="Gorbushina A."/>
            <person name="Walker B."/>
            <person name="Young S.K."/>
            <person name="Zeng Q."/>
            <person name="Gargeya S."/>
            <person name="Fitzgerald M."/>
            <person name="Haas B."/>
            <person name="Abouelleil A."/>
            <person name="Allen A.W."/>
            <person name="Alvarado L."/>
            <person name="Arachchi H.M."/>
            <person name="Berlin A.M."/>
            <person name="Chapman S.B."/>
            <person name="Gainer-Dewar J."/>
            <person name="Goldberg J."/>
            <person name="Griggs A."/>
            <person name="Gujja S."/>
            <person name="Hansen M."/>
            <person name="Howarth C."/>
            <person name="Imamovic A."/>
            <person name="Ireland A."/>
            <person name="Larimer J."/>
            <person name="McCowan C."/>
            <person name="Murphy C."/>
            <person name="Pearson M."/>
            <person name="Poon T.W."/>
            <person name="Priest M."/>
            <person name="Roberts A."/>
            <person name="Saif S."/>
            <person name="Shea T."/>
            <person name="Sisk P."/>
            <person name="Sykes S."/>
            <person name="Wortman J."/>
            <person name="Nusbaum C."/>
            <person name="Birren B."/>
        </authorList>
    </citation>
    <scope>NUCLEOTIDE SEQUENCE [LARGE SCALE GENOMIC DNA]</scope>
    <source>
        <strain evidence="3 4">CBS 119918</strain>
    </source>
</reference>
<sequence>MAPRTVLVTGANGFLGSAVARIFAISGWQTYGLIRDAKHAPGLLKDEIIPVVGSAADTSWVANLPALNVIASTTEDVVNYVGHFNDSIDLFKVIAARYRDIQGRAARPLVIFTSGCKDYGTTLYDGHPDLQPHTEESPLNGPPQLAPRTKHSLTIFSHSEDFDAVLTRPTTFYGRTGTYYGPIFTLAQQAKDDGLTELVLPSDPRSIMHGTHGDDVASAYVAIATSPRDRVVGQVFNISSHRYETAREVAAAIEKSYGLKVKWSGEFASMGGKGIDFVHVLFGFSQWVGSEKIRRVTGWTDRKPLFAEMFDVYRLSYEAYLRESDSQVVKMKARVADGKSISSGKE</sequence>
<dbReference type="GeneID" id="25279896"/>
<dbReference type="GO" id="GO:0004029">
    <property type="term" value="F:aldehyde dehydrogenase (NAD+) activity"/>
    <property type="evidence" value="ECO:0007669"/>
    <property type="project" value="TreeGrafter"/>
</dbReference>
<evidence type="ECO:0000256" key="1">
    <source>
        <dbReference type="SAM" id="MobiDB-lite"/>
    </source>
</evidence>
<dbReference type="PANTHER" id="PTHR48079">
    <property type="entry name" value="PROTEIN YEEZ"/>
    <property type="match status" value="1"/>
</dbReference>
<dbReference type="AlphaFoldDB" id="A0A072PJ08"/>
<dbReference type="OrthoDB" id="2735536at2759"/>
<dbReference type="InterPro" id="IPR036291">
    <property type="entry name" value="NAD(P)-bd_dom_sf"/>
</dbReference>
<dbReference type="Pfam" id="PF01370">
    <property type="entry name" value="Epimerase"/>
    <property type="match status" value="1"/>
</dbReference>
<feature type="region of interest" description="Disordered" evidence="1">
    <location>
        <begin position="124"/>
        <end position="146"/>
    </location>
</feature>
<evidence type="ECO:0000313" key="4">
    <source>
        <dbReference type="Proteomes" id="UP000027920"/>
    </source>
</evidence>
<dbReference type="Gene3D" id="3.40.50.720">
    <property type="entry name" value="NAD(P)-binding Rossmann-like Domain"/>
    <property type="match status" value="1"/>
</dbReference>
<feature type="compositionally biased region" description="Basic and acidic residues" evidence="1">
    <location>
        <begin position="126"/>
        <end position="136"/>
    </location>
</feature>
<dbReference type="Proteomes" id="UP000027920">
    <property type="component" value="Unassembled WGS sequence"/>
</dbReference>
<dbReference type="InterPro" id="IPR001509">
    <property type="entry name" value="Epimerase_deHydtase"/>
</dbReference>
<dbReference type="GO" id="GO:0005737">
    <property type="term" value="C:cytoplasm"/>
    <property type="evidence" value="ECO:0007669"/>
    <property type="project" value="TreeGrafter"/>
</dbReference>
<keyword evidence="4" id="KW-1185">Reference proteome</keyword>
<dbReference type="HOGENOM" id="CLU_685169_0_0_1"/>
<protein>
    <recommendedName>
        <fullName evidence="2">NAD-dependent epimerase/dehydratase domain-containing protein</fullName>
    </recommendedName>
</protein>
<dbReference type="InterPro" id="IPR051783">
    <property type="entry name" value="NAD(P)-dependent_oxidoreduct"/>
</dbReference>
<accession>A0A072PJ08</accession>
<gene>
    <name evidence="3" type="ORF">A1O9_04969</name>
</gene>